<reference evidence="1" key="1">
    <citation type="journal article" date="2023" name="G3 (Bethesda)">
        <title>A reference genome for the long-term kleptoplast-retaining sea slug Elysia crispata morphotype clarki.</title>
        <authorList>
            <person name="Eastman K.E."/>
            <person name="Pendleton A.L."/>
            <person name="Shaikh M.A."/>
            <person name="Suttiyut T."/>
            <person name="Ogas R."/>
            <person name="Tomko P."/>
            <person name="Gavelis G."/>
            <person name="Widhalm J.R."/>
            <person name="Wisecaver J.H."/>
        </authorList>
    </citation>
    <scope>NUCLEOTIDE SEQUENCE</scope>
    <source>
        <strain evidence="1">ECLA1</strain>
    </source>
</reference>
<organism evidence="1 2">
    <name type="scientific">Elysia crispata</name>
    <name type="common">lettuce slug</name>
    <dbReference type="NCBI Taxonomy" id="231223"/>
    <lineage>
        <taxon>Eukaryota</taxon>
        <taxon>Metazoa</taxon>
        <taxon>Spiralia</taxon>
        <taxon>Lophotrochozoa</taxon>
        <taxon>Mollusca</taxon>
        <taxon>Gastropoda</taxon>
        <taxon>Heterobranchia</taxon>
        <taxon>Euthyneura</taxon>
        <taxon>Panpulmonata</taxon>
        <taxon>Sacoglossa</taxon>
        <taxon>Placobranchoidea</taxon>
        <taxon>Plakobranchidae</taxon>
        <taxon>Elysia</taxon>
    </lineage>
</organism>
<protein>
    <submittedName>
        <fullName evidence="1">Uncharacterized protein</fullName>
    </submittedName>
</protein>
<name>A0AAE0YFE8_9GAST</name>
<evidence type="ECO:0000313" key="2">
    <source>
        <dbReference type="Proteomes" id="UP001283361"/>
    </source>
</evidence>
<sequence>MKHFKARTDMPILKKKIQDSFRDRITSNSSATILCIAGCLLSLSSRTNQSHLSGRMCVRVPDVDGSHVLRLSISLTGYRVQVSSRGRCPLA</sequence>
<proteinExistence type="predicted"/>
<comment type="caution">
    <text evidence="1">The sequence shown here is derived from an EMBL/GenBank/DDBJ whole genome shotgun (WGS) entry which is preliminary data.</text>
</comment>
<gene>
    <name evidence="1" type="ORF">RRG08_048510</name>
</gene>
<evidence type="ECO:0000313" key="1">
    <source>
        <dbReference type="EMBL" id="KAK3743883.1"/>
    </source>
</evidence>
<dbReference type="Proteomes" id="UP001283361">
    <property type="component" value="Unassembled WGS sequence"/>
</dbReference>
<keyword evidence="2" id="KW-1185">Reference proteome</keyword>
<dbReference type="AlphaFoldDB" id="A0AAE0YFE8"/>
<dbReference type="EMBL" id="JAWDGP010006294">
    <property type="protein sequence ID" value="KAK3743883.1"/>
    <property type="molecule type" value="Genomic_DNA"/>
</dbReference>
<accession>A0AAE0YFE8</accession>